<dbReference type="InterPro" id="IPR013783">
    <property type="entry name" value="Ig-like_fold"/>
</dbReference>
<gene>
    <name evidence="1" type="ORF">C1T31_07380</name>
</gene>
<accession>A0A2K1DZL0</accession>
<dbReference type="OrthoDB" id="1140688at2"/>
<name>A0A2K1DZL0_9FLAO</name>
<dbReference type="NCBIfam" id="TIGR04131">
    <property type="entry name" value="Bac_Flav_CTERM"/>
    <property type="match status" value="1"/>
</dbReference>
<proteinExistence type="predicted"/>
<reference evidence="1 2" key="1">
    <citation type="submission" date="2018-01" db="EMBL/GenBank/DDBJ databases">
        <title>The draft genome of Hanstruepera neustonica JCM19743.</title>
        <authorList>
            <person name="He R.-H."/>
            <person name="Du Z.-J."/>
        </authorList>
    </citation>
    <scope>NUCLEOTIDE SEQUENCE [LARGE SCALE GENOMIC DNA]</scope>
    <source>
        <strain evidence="1 2">JCM19743</strain>
    </source>
</reference>
<evidence type="ECO:0008006" key="3">
    <source>
        <dbReference type="Google" id="ProtNLM"/>
    </source>
</evidence>
<dbReference type="Proteomes" id="UP000236641">
    <property type="component" value="Unassembled WGS sequence"/>
</dbReference>
<dbReference type="EMBL" id="POWF01000003">
    <property type="protein sequence ID" value="PNQ73468.1"/>
    <property type="molecule type" value="Genomic_DNA"/>
</dbReference>
<protein>
    <recommendedName>
        <fullName evidence="3">CARDB domain-containing protein</fullName>
    </recommendedName>
</protein>
<dbReference type="AlphaFoldDB" id="A0A2K1DZL0"/>
<sequence>MFSDKIFCQEIELFQHFNGRFDYTAIGNTLNQFENNIDQSFCELLPESEAELTLNSDDTIVAAFLYWAGSGSGDTQVKLNEEFIAADDTYTVDYDDPNYGLLTYFACYTDITQYIQTTGNGIYTFSDLDISEPLATFPGYCGNRTNFGGWAIYIIYENDNLPLNQINLFQGLEIINRNVQEKIITLENINVLDNDGAKIGFLAWEGDSLLNFGESLSINNNIISNPPLNPANNAFNGTNSFTNSTEFYNCDLDFYNIENNINIGDTSVEIKLTTGQTIGGTIFADLIILNNVITVLNSQLPDATVQIDNIEKFCASRDLEIDYTVYNNNATDILPANTPIAFYADSQLIAQSQTMNDIPIGGSESSSILITIPDSLPLNFILNVMVDDDGSSNGIVLELNETNNNTNTAIELIPFPEIQPLDPLIGCDIGFNTAIFDLTIKEENLSVESPNDINYFTSLEDLQANSNAILIPDNYQNNTLPEFIYIRVETDLCYEIYVFELLVDNCPPYVPQVFTPNNDGYNDWFNIQGLYDIFERHRLLIYNRWGTLIFEGNNDTKWDGRANRGLTNQGILLPVGTYYYVLYLNDGNYKPLTGFVYMTY</sequence>
<organism evidence="1 2">
    <name type="scientific">Hanstruepera neustonica</name>
    <dbReference type="NCBI Taxonomy" id="1445657"/>
    <lineage>
        <taxon>Bacteria</taxon>
        <taxon>Pseudomonadati</taxon>
        <taxon>Bacteroidota</taxon>
        <taxon>Flavobacteriia</taxon>
        <taxon>Flavobacteriales</taxon>
        <taxon>Flavobacteriaceae</taxon>
        <taxon>Hanstruepera</taxon>
    </lineage>
</organism>
<evidence type="ECO:0000313" key="2">
    <source>
        <dbReference type="Proteomes" id="UP000236641"/>
    </source>
</evidence>
<dbReference type="Gene3D" id="2.60.40.10">
    <property type="entry name" value="Immunoglobulins"/>
    <property type="match status" value="1"/>
</dbReference>
<keyword evidence="2" id="KW-1185">Reference proteome</keyword>
<dbReference type="Pfam" id="PF13585">
    <property type="entry name" value="CHU_C"/>
    <property type="match status" value="1"/>
</dbReference>
<evidence type="ECO:0000313" key="1">
    <source>
        <dbReference type="EMBL" id="PNQ73468.1"/>
    </source>
</evidence>
<dbReference type="InterPro" id="IPR026341">
    <property type="entry name" value="T9SS_type_B"/>
</dbReference>
<comment type="caution">
    <text evidence="1">The sequence shown here is derived from an EMBL/GenBank/DDBJ whole genome shotgun (WGS) entry which is preliminary data.</text>
</comment>